<protein>
    <submittedName>
        <fullName evidence="5">Aminopeptidase</fullName>
    </submittedName>
</protein>
<keyword evidence="5" id="KW-0645">Protease</keyword>
<keyword evidence="5" id="KW-0031">Aminopeptidase</keyword>
<dbReference type="GO" id="GO:0004177">
    <property type="term" value="F:aminopeptidase activity"/>
    <property type="evidence" value="ECO:0007669"/>
    <property type="project" value="UniProtKB-KW"/>
</dbReference>
<proteinExistence type="predicted"/>
<dbReference type="STRING" id="1068978.AMETH_5532"/>
<dbReference type="Pfam" id="PF04228">
    <property type="entry name" value="Zn_peptidase"/>
    <property type="match status" value="1"/>
</dbReference>
<evidence type="ECO:0000256" key="1">
    <source>
        <dbReference type="ARBA" id="ARBA00004167"/>
    </source>
</evidence>
<name>A0A076MXF1_AMYME</name>
<dbReference type="InterPro" id="IPR007343">
    <property type="entry name" value="Uncharacterised_pept_Zn_put"/>
</dbReference>
<keyword evidence="3" id="KW-1133">Transmembrane helix</keyword>
<dbReference type="RefSeq" id="WP_017984463.1">
    <property type="nucleotide sequence ID" value="NZ_AQUL01000001.1"/>
</dbReference>
<dbReference type="SUPFAM" id="SSF55486">
    <property type="entry name" value="Metalloproteases ('zincins'), catalytic domain"/>
    <property type="match status" value="1"/>
</dbReference>
<evidence type="ECO:0000256" key="2">
    <source>
        <dbReference type="ARBA" id="ARBA00022692"/>
    </source>
</evidence>
<dbReference type="GO" id="GO:0016020">
    <property type="term" value="C:membrane"/>
    <property type="evidence" value="ECO:0007669"/>
    <property type="project" value="UniProtKB-SubCell"/>
</dbReference>
<dbReference type="OrthoDB" id="5168289at2"/>
<dbReference type="PATRIC" id="fig|1068978.7.peg.5940"/>
<keyword evidence="6" id="KW-1185">Reference proteome</keyword>
<gene>
    <name evidence="5" type="primary">lpqM</name>
    <name evidence="5" type="ORF">AMETH_5532</name>
</gene>
<dbReference type="PANTHER" id="PTHR30168:SF0">
    <property type="entry name" value="INNER MEMBRANE PROTEIN"/>
    <property type="match status" value="1"/>
</dbReference>
<sequence>MTNIEGAGVRRSLVALSGVLALGLAGCSDGRSAPVSEGDVAGLPISHFESGLKPAAPEPDLDVTNVSSDEADRVAVATIADVEDYWSDALPGNFDVKFEPVKSLLSYDSDGENQENGCGDTKGNANAFYCNVDDSVAWDRGVLLPTMMDQFGPLSVVTVLAHEFGHAVQYRLGDKAGISRNTPTIVKEQQADCFTGAYYRWVAEGKSKYFAVSTSDGLNSALSSLFLVRDSAGTSATDRSAHGTGFDRTYAFQIGFEQGPTECAAMTLDSIQPRLTERPFDSGDRDGDIEVDQEAIGLLKDSLDQAFAGAKVQAPEIVDDGASCPNGSATPPATYCTSDNTVRIDLTALAELGQPVDQEGEFTGSSSGGHGDFAAFSEVASRYAMGIQKGVGASLDNANAGLRTACLVGAWAAVAAQEGQQMRLSAGDLDEAISDLLRPDSLVAADVDGKPAASGFNRVEAMRTGYLQGSGPCSTQYG</sequence>
<dbReference type="AlphaFoldDB" id="A0A076MXF1"/>
<keyword evidence="2" id="KW-0812">Transmembrane</keyword>
<dbReference type="KEGG" id="amq:AMETH_5532"/>
<evidence type="ECO:0000256" key="4">
    <source>
        <dbReference type="ARBA" id="ARBA00023136"/>
    </source>
</evidence>
<dbReference type="PANTHER" id="PTHR30168">
    <property type="entry name" value="PUTATIVE MEMBRANE PROTEIN YPFJ"/>
    <property type="match status" value="1"/>
</dbReference>
<evidence type="ECO:0000313" key="6">
    <source>
        <dbReference type="Proteomes" id="UP000062973"/>
    </source>
</evidence>
<dbReference type="eggNOG" id="COG2321">
    <property type="taxonomic scope" value="Bacteria"/>
</dbReference>
<keyword evidence="5" id="KW-0378">Hydrolase</keyword>
<keyword evidence="4" id="KW-0472">Membrane</keyword>
<dbReference type="EMBL" id="CP009110">
    <property type="protein sequence ID" value="AIJ25624.1"/>
    <property type="molecule type" value="Genomic_DNA"/>
</dbReference>
<dbReference type="HOGENOM" id="CLU_045670_0_0_11"/>
<dbReference type="Proteomes" id="UP000062973">
    <property type="component" value="Chromosome"/>
</dbReference>
<accession>A0A076MXF1</accession>
<organism evidence="5 6">
    <name type="scientific">Amycolatopsis methanolica 239</name>
    <dbReference type="NCBI Taxonomy" id="1068978"/>
    <lineage>
        <taxon>Bacteria</taxon>
        <taxon>Bacillati</taxon>
        <taxon>Actinomycetota</taxon>
        <taxon>Actinomycetes</taxon>
        <taxon>Pseudonocardiales</taxon>
        <taxon>Pseudonocardiaceae</taxon>
        <taxon>Amycolatopsis</taxon>
        <taxon>Amycolatopsis methanolica group</taxon>
    </lineage>
</organism>
<comment type="subcellular location">
    <subcellularLocation>
        <location evidence="1">Membrane</location>
        <topology evidence="1">Single-pass membrane protein</topology>
    </subcellularLocation>
</comment>
<evidence type="ECO:0000256" key="3">
    <source>
        <dbReference type="ARBA" id="ARBA00022989"/>
    </source>
</evidence>
<evidence type="ECO:0000313" key="5">
    <source>
        <dbReference type="EMBL" id="AIJ25624.1"/>
    </source>
</evidence>
<reference evidence="5 6" key="1">
    <citation type="submission" date="2014-07" db="EMBL/GenBank/DDBJ databases">
        <title>Whole Genome Sequence of the Amycolatopsis methanolica 239.</title>
        <authorList>
            <person name="Tang B."/>
        </authorList>
    </citation>
    <scope>NUCLEOTIDE SEQUENCE [LARGE SCALE GENOMIC DNA]</scope>
    <source>
        <strain evidence="5 6">239</strain>
    </source>
</reference>